<dbReference type="GO" id="GO:0008745">
    <property type="term" value="F:N-acetylmuramoyl-L-alanine amidase activity"/>
    <property type="evidence" value="ECO:0007669"/>
    <property type="project" value="UniProtKB-EC"/>
</dbReference>
<feature type="domain" description="MurNAc-LAA" evidence="2">
    <location>
        <begin position="337"/>
        <end position="445"/>
    </location>
</feature>
<dbReference type="Proteomes" id="UP001597497">
    <property type="component" value="Unassembled WGS sequence"/>
</dbReference>
<evidence type="ECO:0000313" key="3">
    <source>
        <dbReference type="EMBL" id="MFD2672974.1"/>
    </source>
</evidence>
<dbReference type="Pfam" id="PF07833">
    <property type="entry name" value="Cu_amine_oxidN1"/>
    <property type="match status" value="1"/>
</dbReference>
<dbReference type="InterPro" id="IPR002508">
    <property type="entry name" value="MurNAc-LAA_cat"/>
</dbReference>
<comment type="caution">
    <text evidence="3">The sequence shown here is derived from an EMBL/GenBank/DDBJ whole genome shotgun (WGS) entry which is preliminary data.</text>
</comment>
<dbReference type="PANTHER" id="PTHR30404:SF0">
    <property type="entry name" value="N-ACETYLMURAMOYL-L-ALANINE AMIDASE AMIC"/>
    <property type="match status" value="1"/>
</dbReference>
<dbReference type="Pfam" id="PF01520">
    <property type="entry name" value="Amidase_3"/>
    <property type="match status" value="1"/>
</dbReference>
<protein>
    <submittedName>
        <fullName evidence="3">N-acetylmuramoyl-L-alanine amidase</fullName>
        <ecNumber evidence="3">3.5.1.28</ecNumber>
    </submittedName>
</protein>
<evidence type="ECO:0000313" key="4">
    <source>
        <dbReference type="Proteomes" id="UP001597497"/>
    </source>
</evidence>
<dbReference type="EMBL" id="JBHUMM010000043">
    <property type="protein sequence ID" value="MFD2672974.1"/>
    <property type="molecule type" value="Genomic_DNA"/>
</dbReference>
<name>A0ABW5REY8_9BACL</name>
<dbReference type="InterPro" id="IPR012854">
    <property type="entry name" value="Cu_amine_oxidase-like_N"/>
</dbReference>
<dbReference type="PANTHER" id="PTHR30404">
    <property type="entry name" value="N-ACETYLMURAMOYL-L-ALANINE AMIDASE"/>
    <property type="match status" value="1"/>
</dbReference>
<organism evidence="3 4">
    <name type="scientific">Marinicrinis sediminis</name>
    <dbReference type="NCBI Taxonomy" id="1652465"/>
    <lineage>
        <taxon>Bacteria</taxon>
        <taxon>Bacillati</taxon>
        <taxon>Bacillota</taxon>
        <taxon>Bacilli</taxon>
        <taxon>Bacillales</taxon>
        <taxon>Paenibacillaceae</taxon>
    </lineage>
</organism>
<keyword evidence="4" id="KW-1185">Reference proteome</keyword>
<dbReference type="InterPro" id="IPR036582">
    <property type="entry name" value="Mao_N_sf"/>
</dbReference>
<dbReference type="SUPFAM" id="SSF53187">
    <property type="entry name" value="Zn-dependent exopeptidases"/>
    <property type="match status" value="1"/>
</dbReference>
<evidence type="ECO:0000259" key="2">
    <source>
        <dbReference type="SMART" id="SM00646"/>
    </source>
</evidence>
<evidence type="ECO:0000256" key="1">
    <source>
        <dbReference type="ARBA" id="ARBA00022801"/>
    </source>
</evidence>
<dbReference type="EC" id="3.5.1.28" evidence="3"/>
<dbReference type="Pfam" id="PF11741">
    <property type="entry name" value="AMIN"/>
    <property type="match status" value="1"/>
</dbReference>
<dbReference type="Gene3D" id="2.60.40.3500">
    <property type="match status" value="1"/>
</dbReference>
<dbReference type="Gene3D" id="3.40.630.40">
    <property type="entry name" value="Zn-dependent exopeptidases"/>
    <property type="match status" value="1"/>
</dbReference>
<gene>
    <name evidence="3" type="ORF">ACFSUC_15500</name>
</gene>
<dbReference type="SMART" id="SM00646">
    <property type="entry name" value="Ami_3"/>
    <property type="match status" value="1"/>
</dbReference>
<keyword evidence="1 3" id="KW-0378">Hydrolase</keyword>
<dbReference type="InterPro" id="IPR050695">
    <property type="entry name" value="N-acetylmuramoyl_amidase_3"/>
</dbReference>
<accession>A0ABW5REY8</accession>
<dbReference type="RefSeq" id="WP_379930532.1">
    <property type="nucleotide sequence ID" value="NZ_JBHUMM010000043.1"/>
</dbReference>
<reference evidence="4" key="1">
    <citation type="journal article" date="2019" name="Int. J. Syst. Evol. Microbiol.">
        <title>The Global Catalogue of Microorganisms (GCM) 10K type strain sequencing project: providing services to taxonomists for standard genome sequencing and annotation.</title>
        <authorList>
            <consortium name="The Broad Institute Genomics Platform"/>
            <consortium name="The Broad Institute Genome Sequencing Center for Infectious Disease"/>
            <person name="Wu L."/>
            <person name="Ma J."/>
        </authorList>
    </citation>
    <scope>NUCLEOTIDE SEQUENCE [LARGE SCALE GENOMIC DNA]</scope>
    <source>
        <strain evidence="4">KCTC 33676</strain>
    </source>
</reference>
<dbReference type="CDD" id="cd02696">
    <property type="entry name" value="MurNAc-LAA"/>
    <property type="match status" value="1"/>
</dbReference>
<dbReference type="InterPro" id="IPR021731">
    <property type="entry name" value="AMIN_dom"/>
</dbReference>
<sequence>MKKTIVLLTALIMLLTVPVIVSAGQTSYSLYVNGQKVKVDKSPKIIQKIPYLSKEDVSKQLGYKVEWEKNNRKMKVSHAKSFVQMQVVDQADAVTGTFEGLPFEADGTVYVPLKQLSDNFPMKVLWDRLSKSVYVYLSDGQASSPIFDPDPVGDPGVLVPDDLITGTVEVSQIQISGAKISIQTSKSTIVSHSELQDPNRIVLDFEDARLTGDLNSGKGGGELILDHTYIQKIRFAQNDADIVRVVFDMKKPASYQIQSVEAGKRTEISFSEKRYKIVLDAGHGGKDSGAVGLDGRYEKDFNLSVAKKIAALMEKEDQLEVVMTRKDDTFMELTARGEMANKVGADLFISIHGNNFSDSKISGIETYYWHRESFAFATLLHNNIVKASGLPDRNLRRNDWRVIKTAKMPGVLLELGYMSNAKDHALMWSEEYQNKVAKAITDGVKAYLNIK</sequence>
<proteinExistence type="predicted"/>
<dbReference type="SUPFAM" id="SSF55383">
    <property type="entry name" value="Copper amine oxidase, domain N"/>
    <property type="match status" value="2"/>
</dbReference>